<organism evidence="3 4">
    <name type="scientific">Asbolus verrucosus</name>
    <name type="common">Desert ironclad beetle</name>
    <dbReference type="NCBI Taxonomy" id="1661398"/>
    <lineage>
        <taxon>Eukaryota</taxon>
        <taxon>Metazoa</taxon>
        <taxon>Ecdysozoa</taxon>
        <taxon>Arthropoda</taxon>
        <taxon>Hexapoda</taxon>
        <taxon>Insecta</taxon>
        <taxon>Pterygota</taxon>
        <taxon>Neoptera</taxon>
        <taxon>Endopterygota</taxon>
        <taxon>Coleoptera</taxon>
        <taxon>Polyphaga</taxon>
        <taxon>Cucujiformia</taxon>
        <taxon>Tenebrionidae</taxon>
        <taxon>Pimeliinae</taxon>
        <taxon>Asbolus</taxon>
    </lineage>
</organism>
<proteinExistence type="predicted"/>
<dbReference type="GO" id="GO:0003824">
    <property type="term" value="F:catalytic activity"/>
    <property type="evidence" value="ECO:0007669"/>
    <property type="project" value="InterPro"/>
</dbReference>
<feature type="domain" description="HIT" evidence="2">
    <location>
        <begin position="20"/>
        <end position="100"/>
    </location>
</feature>
<dbReference type="InterPro" id="IPR036265">
    <property type="entry name" value="HIT-like_sf"/>
</dbReference>
<evidence type="ECO:0000313" key="4">
    <source>
        <dbReference type="Proteomes" id="UP000292052"/>
    </source>
</evidence>
<protein>
    <submittedName>
        <fullName evidence="3">Histidine triad nucleotide-binding protein 1-like</fullName>
    </submittedName>
</protein>
<dbReference type="InterPro" id="IPR001310">
    <property type="entry name" value="Histidine_triad_HIT"/>
</dbReference>
<comment type="caution">
    <text evidence="3">The sequence shown here is derived from an EMBL/GenBank/DDBJ whole genome shotgun (WGS) entry which is preliminary data.</text>
</comment>
<evidence type="ECO:0000259" key="2">
    <source>
        <dbReference type="PROSITE" id="PS51084"/>
    </source>
</evidence>
<evidence type="ECO:0000313" key="3">
    <source>
        <dbReference type="EMBL" id="RZC32922.1"/>
    </source>
</evidence>
<dbReference type="InterPro" id="IPR011146">
    <property type="entry name" value="HIT-like"/>
</dbReference>
<sequence>KSSEVEKAKQASPLKQQTTIFDKIITKEIPADIIYEDDKCLAFNDVNPQAPVHFLVIPKQRIPMLDDVKDTDRDILGELIIRAQKLAKERLPKGVICMQD</sequence>
<comment type="caution">
    <text evidence="1">Lacks conserved residue(s) required for the propagation of feature annotation.</text>
</comment>
<dbReference type="Pfam" id="PF11969">
    <property type="entry name" value="DcpS_C"/>
    <property type="match status" value="1"/>
</dbReference>
<dbReference type="EMBL" id="QDEB01093370">
    <property type="protein sequence ID" value="RZC32922.1"/>
    <property type="molecule type" value="Genomic_DNA"/>
</dbReference>
<feature type="non-terminal residue" evidence="3">
    <location>
        <position position="1"/>
    </location>
</feature>
<dbReference type="PANTHER" id="PTHR23089">
    <property type="entry name" value="HISTIDINE TRIAD HIT PROTEIN"/>
    <property type="match status" value="1"/>
</dbReference>
<dbReference type="STRING" id="1661398.A0A482VJ87"/>
<gene>
    <name evidence="3" type="ORF">BDFB_011980</name>
</gene>
<name>A0A482VJ87_ASBVE</name>
<dbReference type="PROSITE" id="PS51084">
    <property type="entry name" value="HIT_2"/>
    <property type="match status" value="1"/>
</dbReference>
<dbReference type="Proteomes" id="UP000292052">
    <property type="component" value="Unassembled WGS sequence"/>
</dbReference>
<evidence type="ECO:0000256" key="1">
    <source>
        <dbReference type="PROSITE-ProRule" id="PRU00464"/>
    </source>
</evidence>
<dbReference type="OrthoDB" id="672793at2759"/>
<dbReference type="Gene3D" id="3.30.428.10">
    <property type="entry name" value="HIT-like"/>
    <property type="match status" value="1"/>
</dbReference>
<keyword evidence="4" id="KW-1185">Reference proteome</keyword>
<dbReference type="AlphaFoldDB" id="A0A482VJ87"/>
<dbReference type="PRINTS" id="PR00332">
    <property type="entry name" value="HISTRIAD"/>
</dbReference>
<dbReference type="SUPFAM" id="SSF54197">
    <property type="entry name" value="HIT-like"/>
    <property type="match status" value="1"/>
</dbReference>
<reference evidence="3 4" key="1">
    <citation type="submission" date="2017-03" db="EMBL/GenBank/DDBJ databases">
        <title>Genome of the blue death feigning beetle - Asbolus verrucosus.</title>
        <authorList>
            <person name="Rider S.D."/>
        </authorList>
    </citation>
    <scope>NUCLEOTIDE SEQUENCE [LARGE SCALE GENOMIC DNA]</scope>
    <source>
        <strain evidence="3">Butters</strain>
        <tissue evidence="3">Head and leg muscle</tissue>
    </source>
</reference>
<accession>A0A482VJ87</accession>